<feature type="DNA-binding region" description="H-T-H motif" evidence="2">
    <location>
        <begin position="31"/>
        <end position="50"/>
    </location>
</feature>
<dbReference type="InterPro" id="IPR001647">
    <property type="entry name" value="HTH_TetR"/>
</dbReference>
<evidence type="ECO:0000256" key="2">
    <source>
        <dbReference type="PROSITE-ProRule" id="PRU00335"/>
    </source>
</evidence>
<dbReference type="SUPFAM" id="SSF46689">
    <property type="entry name" value="Homeodomain-like"/>
    <property type="match status" value="1"/>
</dbReference>
<keyword evidence="1 2" id="KW-0238">DNA-binding</keyword>
<dbReference type="Proteomes" id="UP000013085">
    <property type="component" value="Unassembled WGS sequence"/>
</dbReference>
<dbReference type="Pfam" id="PF00440">
    <property type="entry name" value="TetR_N"/>
    <property type="match status" value="1"/>
</dbReference>
<dbReference type="GeneID" id="57961371"/>
<dbReference type="InterPro" id="IPR009057">
    <property type="entry name" value="Homeodomain-like_sf"/>
</dbReference>
<gene>
    <name evidence="4" type="ORF">HMPREF1090_01240</name>
</gene>
<dbReference type="AlphaFoldDB" id="A0A0E2HER8"/>
<name>A0A0E2HER8_9FIRM</name>
<dbReference type="Pfam" id="PF14278">
    <property type="entry name" value="TetR_C_8"/>
    <property type="match status" value="1"/>
</dbReference>
<dbReference type="Gene3D" id="1.10.357.10">
    <property type="entry name" value="Tetracycline Repressor, domain 2"/>
    <property type="match status" value="1"/>
</dbReference>
<dbReference type="EMBL" id="AGYR01000010">
    <property type="protein sequence ID" value="ENZ18358.1"/>
    <property type="molecule type" value="Genomic_DNA"/>
</dbReference>
<sequence length="188" mass="21838">MAVTGKQEKTKYRLAESVKECMKAAPVDKITVKNIVEGCGVTRQTFYRNFLDKYDLINWYFDKLVLQSFEQIGMGHTVGESLTRKFEFILNEKVFFTEAFRSDDRNSLKEHDFELILQFYTDLIARKTSQPLGQELQFLLEMYCQGSVYMTVKWVLGGMKDSPREMSDKLVEAMPPKLAEVFGKLKLL</sequence>
<dbReference type="GO" id="GO:0003677">
    <property type="term" value="F:DNA binding"/>
    <property type="evidence" value="ECO:0007669"/>
    <property type="project" value="UniProtKB-UniRule"/>
</dbReference>
<proteinExistence type="predicted"/>
<feature type="domain" description="HTH tetR-type" evidence="3">
    <location>
        <begin position="8"/>
        <end position="68"/>
    </location>
</feature>
<dbReference type="RefSeq" id="WP_002588385.1">
    <property type="nucleotide sequence ID" value="NZ_KB851009.1"/>
</dbReference>
<protein>
    <recommendedName>
        <fullName evidence="3">HTH tetR-type domain-containing protein</fullName>
    </recommendedName>
</protein>
<organism evidence="4 5">
    <name type="scientific">[Clostridium] clostridioforme 90A8</name>
    <dbReference type="NCBI Taxonomy" id="999408"/>
    <lineage>
        <taxon>Bacteria</taxon>
        <taxon>Bacillati</taxon>
        <taxon>Bacillota</taxon>
        <taxon>Clostridia</taxon>
        <taxon>Lachnospirales</taxon>
        <taxon>Lachnospiraceae</taxon>
        <taxon>Enterocloster</taxon>
    </lineage>
</organism>
<accession>A0A0E2HER8</accession>
<evidence type="ECO:0000256" key="1">
    <source>
        <dbReference type="ARBA" id="ARBA00023125"/>
    </source>
</evidence>
<dbReference type="InterPro" id="IPR039532">
    <property type="entry name" value="TetR_C_Firmicutes"/>
</dbReference>
<comment type="caution">
    <text evidence="4">The sequence shown here is derived from an EMBL/GenBank/DDBJ whole genome shotgun (WGS) entry which is preliminary data.</text>
</comment>
<dbReference type="HOGENOM" id="CLU_087539_2_0_9"/>
<dbReference type="PATRIC" id="fig|999408.3.peg.1326"/>
<evidence type="ECO:0000259" key="3">
    <source>
        <dbReference type="PROSITE" id="PS50977"/>
    </source>
</evidence>
<reference evidence="4 5" key="1">
    <citation type="submission" date="2013-01" db="EMBL/GenBank/DDBJ databases">
        <title>The Genome Sequence of Clostridium clostridioforme 90A8.</title>
        <authorList>
            <consortium name="The Broad Institute Genome Sequencing Platform"/>
            <person name="Earl A."/>
            <person name="Ward D."/>
            <person name="Feldgarden M."/>
            <person name="Gevers D."/>
            <person name="Courvalin P."/>
            <person name="Lambert T."/>
            <person name="Walker B."/>
            <person name="Young S.K."/>
            <person name="Zeng Q."/>
            <person name="Gargeya S."/>
            <person name="Fitzgerald M."/>
            <person name="Haas B."/>
            <person name="Abouelleil A."/>
            <person name="Alvarado L."/>
            <person name="Arachchi H.M."/>
            <person name="Berlin A.M."/>
            <person name="Chapman S.B."/>
            <person name="Dewar J."/>
            <person name="Goldberg J."/>
            <person name="Griggs A."/>
            <person name="Gujja S."/>
            <person name="Hansen M."/>
            <person name="Howarth C."/>
            <person name="Imamovic A."/>
            <person name="Larimer J."/>
            <person name="McCowan C."/>
            <person name="Murphy C."/>
            <person name="Neiman D."/>
            <person name="Pearson M."/>
            <person name="Priest M."/>
            <person name="Roberts A."/>
            <person name="Saif S."/>
            <person name="Shea T."/>
            <person name="Sisk P."/>
            <person name="Sykes S."/>
            <person name="Wortman J."/>
            <person name="Nusbaum C."/>
            <person name="Birren B."/>
        </authorList>
    </citation>
    <scope>NUCLEOTIDE SEQUENCE [LARGE SCALE GENOMIC DNA]</scope>
    <source>
        <strain evidence="4 5">90A8</strain>
    </source>
</reference>
<evidence type="ECO:0000313" key="4">
    <source>
        <dbReference type="EMBL" id="ENZ18358.1"/>
    </source>
</evidence>
<dbReference type="PROSITE" id="PS50977">
    <property type="entry name" value="HTH_TETR_2"/>
    <property type="match status" value="1"/>
</dbReference>
<evidence type="ECO:0000313" key="5">
    <source>
        <dbReference type="Proteomes" id="UP000013085"/>
    </source>
</evidence>